<comment type="caution">
    <text evidence="2">The sequence shown here is derived from an EMBL/GenBank/DDBJ whole genome shotgun (WGS) entry which is preliminary data.</text>
</comment>
<dbReference type="GO" id="GO:0016887">
    <property type="term" value="F:ATP hydrolysis activity"/>
    <property type="evidence" value="ECO:0007669"/>
    <property type="project" value="InterPro"/>
</dbReference>
<dbReference type="GO" id="GO:0005524">
    <property type="term" value="F:ATP binding"/>
    <property type="evidence" value="ECO:0007669"/>
    <property type="project" value="InterPro"/>
</dbReference>
<dbReference type="InterPro" id="IPR052934">
    <property type="entry name" value="Methyl-DNA_Rec/Restrict_Enz"/>
</dbReference>
<gene>
    <name evidence="2" type="ORF">F4V45_06265</name>
</gene>
<dbReference type="Proteomes" id="UP000323707">
    <property type="component" value="Unassembled WGS sequence"/>
</dbReference>
<dbReference type="Pfam" id="PF07728">
    <property type="entry name" value="AAA_5"/>
    <property type="match status" value="1"/>
</dbReference>
<dbReference type="PANTHER" id="PTHR37291">
    <property type="entry name" value="5-METHYLCYTOSINE-SPECIFIC RESTRICTION ENZYME B"/>
    <property type="match status" value="1"/>
</dbReference>
<proteinExistence type="predicted"/>
<dbReference type="InterPro" id="IPR027417">
    <property type="entry name" value="P-loop_NTPase"/>
</dbReference>
<sequence>MDNNNKEKVEYEIANGIFKEICQKASENYKNYEDFKNPRENYIVQLDDLLKQYADYVENELQEGKNPKFESKKWATSMKIQDIHRLQNGDFNSIVIGVKNSSYRVRLSQKIIKRDYEKFKNSEIKDWNDIKPSYESKSHRHGNAGYYFTLYECIAEFEKEHYRPSTIPSLESTLDNRLKPYILIIDEINRGNISKILGELITLLEPSKRKGAKEALEVTLPYSQEPFSVPKNLYIIGTMNTADRSIALLDTALRRRFEFIEMMPDSSRLSTDCDGVDLQRLLESINNRIEFLLDRERTIGHAFLIDVKNLSDLKAVFKNKILPLLQEYFYDDYAKINAVLNDNGMLESKTISNMKISLSDEFVDSEKKVWKITDSSKWDIETFKAMYKNIESN</sequence>
<evidence type="ECO:0000313" key="3">
    <source>
        <dbReference type="Proteomes" id="UP000323707"/>
    </source>
</evidence>
<accession>A0A5M9QLU6</accession>
<dbReference type="SUPFAM" id="SSF52540">
    <property type="entry name" value="P-loop containing nucleoside triphosphate hydrolases"/>
    <property type="match status" value="1"/>
</dbReference>
<dbReference type="InterPro" id="IPR011704">
    <property type="entry name" value="ATPase_dyneun-rel_AAA"/>
</dbReference>
<organism evidence="2 3">
    <name type="scientific">Helicobacter canis</name>
    <dbReference type="NCBI Taxonomy" id="29419"/>
    <lineage>
        <taxon>Bacteria</taxon>
        <taxon>Pseudomonadati</taxon>
        <taxon>Campylobacterota</taxon>
        <taxon>Epsilonproteobacteria</taxon>
        <taxon>Campylobacterales</taxon>
        <taxon>Helicobacteraceae</taxon>
        <taxon>Helicobacter</taxon>
    </lineage>
</organism>
<protein>
    <submittedName>
        <fullName evidence="2">AAA domain-containing protein</fullName>
    </submittedName>
</protein>
<dbReference type="PANTHER" id="PTHR37291:SF1">
    <property type="entry name" value="TYPE IV METHYL-DIRECTED RESTRICTION ENZYME ECOKMCRB SUBUNIT"/>
    <property type="match status" value="1"/>
</dbReference>
<dbReference type="AlphaFoldDB" id="A0A5M9QLU6"/>
<name>A0A5M9QLU6_9HELI</name>
<evidence type="ECO:0000313" key="2">
    <source>
        <dbReference type="EMBL" id="KAA8708632.1"/>
    </source>
</evidence>
<feature type="domain" description="ATPase dynein-related AAA" evidence="1">
    <location>
        <begin position="179"/>
        <end position="257"/>
    </location>
</feature>
<dbReference type="EMBL" id="VXKE01000019">
    <property type="protein sequence ID" value="KAA8708632.1"/>
    <property type="molecule type" value="Genomic_DNA"/>
</dbReference>
<dbReference type="Gene3D" id="3.40.50.300">
    <property type="entry name" value="P-loop containing nucleotide triphosphate hydrolases"/>
    <property type="match status" value="1"/>
</dbReference>
<reference evidence="2 3" key="1">
    <citation type="submission" date="2019-09" db="EMBL/GenBank/DDBJ databases">
        <title>Draft genome sequence of various Type strains from the CCUG.</title>
        <authorList>
            <person name="Pineiro-Iglesias B."/>
            <person name="Tunovic T."/>
            <person name="Unosson C."/>
            <person name="Inganas E."/>
            <person name="Ohlen M."/>
            <person name="Cardew S."/>
            <person name="Jensie-Markopoulos S."/>
            <person name="Salva-Serra F."/>
            <person name="Jaen-Luchoro D."/>
            <person name="Karlsson R."/>
            <person name="Svensson-Stadler L."/>
            <person name="Chun J."/>
            <person name="Moore E."/>
        </authorList>
    </citation>
    <scope>NUCLEOTIDE SEQUENCE [LARGE SCALE GENOMIC DNA]</scope>
    <source>
        <strain evidence="2 3">CCUG 32756T</strain>
    </source>
</reference>
<evidence type="ECO:0000259" key="1">
    <source>
        <dbReference type="Pfam" id="PF07728"/>
    </source>
</evidence>